<dbReference type="OrthoDB" id="9804006at2"/>
<keyword evidence="6" id="KW-0175">Coiled coil</keyword>
<dbReference type="HAMAP" id="MF_00040">
    <property type="entry name" value="RRF"/>
    <property type="match status" value="1"/>
</dbReference>
<dbReference type="Pfam" id="PF01765">
    <property type="entry name" value="RRF"/>
    <property type="match status" value="1"/>
</dbReference>
<dbReference type="SUPFAM" id="SSF55194">
    <property type="entry name" value="Ribosome recycling factor, RRF"/>
    <property type="match status" value="1"/>
</dbReference>
<evidence type="ECO:0000256" key="6">
    <source>
        <dbReference type="SAM" id="Coils"/>
    </source>
</evidence>
<dbReference type="NCBIfam" id="TIGR00496">
    <property type="entry name" value="frr"/>
    <property type="match status" value="1"/>
</dbReference>
<reference evidence="8 9" key="1">
    <citation type="submission" date="2012-06" db="EMBL/GenBank/DDBJ databases">
        <title>Draft Genome Sequence of Lactobacillus pasteurii CRBIP 24.76T.</title>
        <authorList>
            <person name="Cousin S."/>
            <person name="Bouchier C."/>
            <person name="Loux V."/>
            <person name="Ma L."/>
            <person name="Creno S."/>
            <person name="Bizet C."/>
            <person name="Clermont D."/>
        </authorList>
    </citation>
    <scope>NUCLEOTIDE SEQUENCE [LARGE SCALE GENOMIC DNA]</scope>
    <source>
        <strain evidence="9">CRBIP 24.76T</strain>
    </source>
</reference>
<feature type="domain" description="Ribosome recycling factor" evidence="7">
    <location>
        <begin position="21"/>
        <end position="183"/>
    </location>
</feature>
<dbReference type="CDD" id="cd00520">
    <property type="entry name" value="RRF"/>
    <property type="match status" value="1"/>
</dbReference>
<comment type="similarity">
    <text evidence="2 5">Belongs to the RRF family.</text>
</comment>
<dbReference type="PANTHER" id="PTHR20982:SF3">
    <property type="entry name" value="MITOCHONDRIAL RIBOSOME RECYCLING FACTOR PSEUDO 1"/>
    <property type="match status" value="1"/>
</dbReference>
<dbReference type="InterPro" id="IPR002661">
    <property type="entry name" value="Ribosome_recyc_fac"/>
</dbReference>
<evidence type="ECO:0000313" key="9">
    <source>
        <dbReference type="Proteomes" id="UP000009311"/>
    </source>
</evidence>
<dbReference type="GO" id="GO:0043023">
    <property type="term" value="F:ribosomal large subunit binding"/>
    <property type="evidence" value="ECO:0007669"/>
    <property type="project" value="TreeGrafter"/>
</dbReference>
<dbReference type="STRING" id="1423790.BN53_06325"/>
<dbReference type="Proteomes" id="UP000009311">
    <property type="component" value="Unassembled WGS sequence"/>
</dbReference>
<proteinExistence type="inferred from homology"/>
<dbReference type="GO" id="GO:0006415">
    <property type="term" value="P:translational termination"/>
    <property type="evidence" value="ECO:0007669"/>
    <property type="project" value="UniProtKB-UniRule"/>
</dbReference>
<dbReference type="EMBL" id="CAKD01000023">
    <property type="protein sequence ID" value="CCI85697.1"/>
    <property type="molecule type" value="Genomic_DNA"/>
</dbReference>
<evidence type="ECO:0000313" key="8">
    <source>
        <dbReference type="EMBL" id="CCI85697.1"/>
    </source>
</evidence>
<dbReference type="Gene3D" id="1.10.132.20">
    <property type="entry name" value="Ribosome-recycling factor"/>
    <property type="match status" value="1"/>
</dbReference>
<dbReference type="PATRIC" id="fig|1423790.3.peg.139"/>
<evidence type="ECO:0000256" key="4">
    <source>
        <dbReference type="ARBA" id="ARBA00022917"/>
    </source>
</evidence>
<protein>
    <recommendedName>
        <fullName evidence="5">Ribosome-recycling factor</fullName>
        <shortName evidence="5">RRF</shortName>
    </recommendedName>
    <alternativeName>
        <fullName evidence="5">Ribosome-releasing factor</fullName>
    </alternativeName>
</protein>
<keyword evidence="9" id="KW-1185">Reference proteome</keyword>
<sequence>MDNNEVISTAKENMEKSIKVFQRNLASIRAGVANAGLLEGIQVDYYGAPTPLTQMSSVSIPEPRVLLITPYDINSLDNIEHALLASNLGLTPANDGKVIRLVIPQLTGERRQEIAKQVGKEAEDAKIAVRNVRRDAMNALKRLKNDDEITEDEQRNLEKQVQKVTDDATKKIDQLADEKRKEITQGK</sequence>
<dbReference type="eggNOG" id="COG0233">
    <property type="taxonomic scope" value="Bacteria"/>
</dbReference>
<evidence type="ECO:0000256" key="1">
    <source>
        <dbReference type="ARBA" id="ARBA00004496"/>
    </source>
</evidence>
<feature type="coiled-coil region" evidence="6">
    <location>
        <begin position="133"/>
        <end position="160"/>
    </location>
</feature>
<evidence type="ECO:0000259" key="7">
    <source>
        <dbReference type="Pfam" id="PF01765"/>
    </source>
</evidence>
<dbReference type="GO" id="GO:0005737">
    <property type="term" value="C:cytoplasm"/>
    <property type="evidence" value="ECO:0007669"/>
    <property type="project" value="UniProtKB-SubCell"/>
</dbReference>
<evidence type="ECO:0000256" key="2">
    <source>
        <dbReference type="ARBA" id="ARBA00005912"/>
    </source>
</evidence>
<dbReference type="PANTHER" id="PTHR20982">
    <property type="entry name" value="RIBOSOME RECYCLING FACTOR"/>
    <property type="match status" value="1"/>
</dbReference>
<organism evidence="8 9">
    <name type="scientific">Lactobacillus pasteurii DSM 23907 = CRBIP 24.76</name>
    <dbReference type="NCBI Taxonomy" id="1423790"/>
    <lineage>
        <taxon>Bacteria</taxon>
        <taxon>Bacillati</taxon>
        <taxon>Bacillota</taxon>
        <taxon>Bacilli</taxon>
        <taxon>Lactobacillales</taxon>
        <taxon>Lactobacillaceae</taxon>
        <taxon>Lactobacillus</taxon>
    </lineage>
</organism>
<dbReference type="Gene3D" id="3.30.1360.40">
    <property type="match status" value="1"/>
</dbReference>
<accession>I7J0G6</accession>
<evidence type="ECO:0000256" key="3">
    <source>
        <dbReference type="ARBA" id="ARBA00022490"/>
    </source>
</evidence>
<comment type="caution">
    <text evidence="8">The sequence shown here is derived from an EMBL/GenBank/DDBJ whole genome shotgun (WGS) entry which is preliminary data.</text>
</comment>
<dbReference type="FunFam" id="3.30.1360.40:FF:000001">
    <property type="entry name" value="Ribosome-recycling factor"/>
    <property type="match status" value="1"/>
</dbReference>
<keyword evidence="3 5" id="KW-0963">Cytoplasm</keyword>
<evidence type="ECO:0000256" key="5">
    <source>
        <dbReference type="HAMAP-Rule" id="MF_00040"/>
    </source>
</evidence>
<name>I7J0G6_9LACO</name>
<keyword evidence="4 5" id="KW-0648">Protein biosynthesis</keyword>
<dbReference type="RefSeq" id="WP_009560249.1">
    <property type="nucleotide sequence ID" value="NZ_AYZN01000001.1"/>
</dbReference>
<comment type="function">
    <text evidence="5">Responsible for the release of ribosomes from messenger RNA at the termination of protein biosynthesis. May increase the efficiency of translation by recycling ribosomes from one round of translation to another.</text>
</comment>
<dbReference type="InterPro" id="IPR023584">
    <property type="entry name" value="Ribosome_recyc_fac_dom"/>
</dbReference>
<gene>
    <name evidence="5" type="primary">frr</name>
    <name evidence="8" type="ORF">BN53_06325</name>
</gene>
<dbReference type="AlphaFoldDB" id="I7J0G6"/>
<dbReference type="FunFam" id="1.10.132.20:FF:000001">
    <property type="entry name" value="Ribosome-recycling factor"/>
    <property type="match status" value="1"/>
</dbReference>
<comment type="subcellular location">
    <subcellularLocation>
        <location evidence="1 5">Cytoplasm</location>
    </subcellularLocation>
</comment>
<dbReference type="InterPro" id="IPR036191">
    <property type="entry name" value="RRF_sf"/>
</dbReference>